<sequence>MNNTLYVVLGAALLVLVWFLPRIRRRARRWGNDVGTKAGQKFADNRLPGALAGLGATLVLETNQESAAQVVSAAAATKPKRFRSETPGLVTAKFVEADDVRVRLVPAGSGTQLQVESFRDYMQFPQGLREWEDLQQRVTAAAQAAGVPVRPGGVVTYERTQQLDASNWRWTRTD</sequence>
<reference evidence="3" key="1">
    <citation type="journal article" date="2019" name="Int. J. Syst. Evol. Microbiol.">
        <title>The Global Catalogue of Microorganisms (GCM) 10K type strain sequencing project: providing services to taxonomists for standard genome sequencing and annotation.</title>
        <authorList>
            <consortium name="The Broad Institute Genomics Platform"/>
            <consortium name="The Broad Institute Genome Sequencing Center for Infectious Disease"/>
            <person name="Wu L."/>
            <person name="Ma J."/>
        </authorList>
    </citation>
    <scope>NUCLEOTIDE SEQUENCE [LARGE SCALE GENOMIC DNA]</scope>
    <source>
        <strain evidence="3">JCM 13518</strain>
    </source>
</reference>
<feature type="transmembrane region" description="Helical" evidence="1">
    <location>
        <begin position="6"/>
        <end position="23"/>
    </location>
</feature>
<evidence type="ECO:0008006" key="4">
    <source>
        <dbReference type="Google" id="ProtNLM"/>
    </source>
</evidence>
<keyword evidence="3" id="KW-1185">Reference proteome</keyword>
<accession>A0ABP4VN56</accession>
<name>A0ABP4VN56_9ACTN</name>
<evidence type="ECO:0000313" key="3">
    <source>
        <dbReference type="Proteomes" id="UP001501057"/>
    </source>
</evidence>
<keyword evidence="1" id="KW-0812">Transmembrane</keyword>
<keyword evidence="1" id="KW-1133">Transmembrane helix</keyword>
<dbReference type="Proteomes" id="UP001501057">
    <property type="component" value="Unassembled WGS sequence"/>
</dbReference>
<evidence type="ECO:0000313" key="2">
    <source>
        <dbReference type="EMBL" id="GAA1729614.1"/>
    </source>
</evidence>
<dbReference type="EMBL" id="BAAAME010000002">
    <property type="protein sequence ID" value="GAA1729614.1"/>
    <property type="molecule type" value="Genomic_DNA"/>
</dbReference>
<dbReference type="RefSeq" id="WP_344197943.1">
    <property type="nucleotide sequence ID" value="NZ_BAAAME010000002.1"/>
</dbReference>
<keyword evidence="1" id="KW-0472">Membrane</keyword>
<gene>
    <name evidence="2" type="ORF">GCM10009710_07780</name>
</gene>
<protein>
    <recommendedName>
        <fullName evidence="4">Preprotein translocase subunit YajC</fullName>
    </recommendedName>
</protein>
<proteinExistence type="predicted"/>
<evidence type="ECO:0000256" key="1">
    <source>
        <dbReference type="SAM" id="Phobius"/>
    </source>
</evidence>
<comment type="caution">
    <text evidence="2">The sequence shown here is derived from an EMBL/GenBank/DDBJ whole genome shotgun (WGS) entry which is preliminary data.</text>
</comment>
<organism evidence="2 3">
    <name type="scientific">Aeromicrobium alkaliterrae</name>
    <dbReference type="NCBI Taxonomy" id="302168"/>
    <lineage>
        <taxon>Bacteria</taxon>
        <taxon>Bacillati</taxon>
        <taxon>Actinomycetota</taxon>
        <taxon>Actinomycetes</taxon>
        <taxon>Propionibacteriales</taxon>
        <taxon>Nocardioidaceae</taxon>
        <taxon>Aeromicrobium</taxon>
    </lineage>
</organism>